<gene>
    <name evidence="8" type="ORF">HMPREF1015_02082</name>
</gene>
<evidence type="ECO:0000256" key="4">
    <source>
        <dbReference type="ARBA" id="ARBA00022795"/>
    </source>
</evidence>
<proteinExistence type="inferred from homology"/>
<comment type="caution">
    <text evidence="8">The sequence shown here is derived from an EMBL/GenBank/DDBJ whole genome shotgun (WGS) entry which is preliminary data.</text>
</comment>
<dbReference type="SUPFAM" id="SSF101498">
    <property type="entry name" value="Anti-sigma factor FlgM"/>
    <property type="match status" value="1"/>
</dbReference>
<evidence type="ECO:0000256" key="3">
    <source>
        <dbReference type="ARBA" id="ARBA00022491"/>
    </source>
</evidence>
<dbReference type="Proteomes" id="UP000011747">
    <property type="component" value="Unassembled WGS sequence"/>
</dbReference>
<dbReference type="GO" id="GO:0044781">
    <property type="term" value="P:bacterial-type flagellum organization"/>
    <property type="evidence" value="ECO:0007669"/>
    <property type="project" value="UniProtKB-KW"/>
</dbReference>
<dbReference type="InterPro" id="IPR035890">
    <property type="entry name" value="Anti-sigma-28_factor_FlgM_sf"/>
</dbReference>
<evidence type="ECO:0000256" key="5">
    <source>
        <dbReference type="ARBA" id="ARBA00023015"/>
    </source>
</evidence>
<keyword evidence="4" id="KW-1005">Bacterial flagellum biogenesis</keyword>
<keyword evidence="9" id="KW-1185">Reference proteome</keyword>
<dbReference type="NCBIfam" id="TIGR03824">
    <property type="entry name" value="FlgM_jcvi"/>
    <property type="match status" value="1"/>
</dbReference>
<dbReference type="InterPro" id="IPR007412">
    <property type="entry name" value="FlgM"/>
</dbReference>
<dbReference type="HOGENOM" id="CLU_169011_6_1_9"/>
<dbReference type="Pfam" id="PF04316">
    <property type="entry name" value="FlgM"/>
    <property type="match status" value="1"/>
</dbReference>
<keyword evidence="8" id="KW-0282">Flagellum</keyword>
<evidence type="ECO:0000256" key="2">
    <source>
        <dbReference type="ARBA" id="ARBA00017823"/>
    </source>
</evidence>
<keyword evidence="5" id="KW-0805">Transcription regulation</keyword>
<keyword evidence="8" id="KW-0966">Cell projection</keyword>
<keyword evidence="3" id="KW-0678">Repressor</keyword>
<protein>
    <recommendedName>
        <fullName evidence="2">Negative regulator of flagellin synthesis</fullName>
    </recommendedName>
</protein>
<reference evidence="8 9" key="1">
    <citation type="submission" date="2011-09" db="EMBL/GenBank/DDBJ databases">
        <title>The Genome Sequence of Bacillus smithii 7_3_47FAA.</title>
        <authorList>
            <consortium name="The Broad Institute Genome Sequencing Platform"/>
            <person name="Earl A."/>
            <person name="Ward D."/>
            <person name="Feldgarden M."/>
            <person name="Gevers D."/>
            <person name="Daigneault M."/>
            <person name="Strauss J."/>
            <person name="Allen-Vercoe E."/>
            <person name="Young S.K."/>
            <person name="Zeng Q."/>
            <person name="Gargeya S."/>
            <person name="Fitzgerald M."/>
            <person name="Haas B."/>
            <person name="Abouelleil A."/>
            <person name="Alvarado L."/>
            <person name="Arachchi H.M."/>
            <person name="Berlin A."/>
            <person name="Brown A."/>
            <person name="Chapman S.B."/>
            <person name="Chen Z."/>
            <person name="Dunbar C."/>
            <person name="Freedman E."/>
            <person name="Gearin G."/>
            <person name="Goldberg J."/>
            <person name="Griggs A."/>
            <person name="Gujja S."/>
            <person name="Heiman D."/>
            <person name="Howarth C."/>
            <person name="Larson L."/>
            <person name="Lui A."/>
            <person name="MacDonald P.J.P."/>
            <person name="Montmayeur A."/>
            <person name="Murphy C."/>
            <person name="Neiman D."/>
            <person name="Pearson M."/>
            <person name="Priest M."/>
            <person name="Roberts A."/>
            <person name="Saif S."/>
            <person name="Shea T."/>
            <person name="Shenoy N."/>
            <person name="Sisk P."/>
            <person name="Stolte C."/>
            <person name="Sykes S."/>
            <person name="Wortman J."/>
            <person name="Nusbaum C."/>
            <person name="Birren B."/>
        </authorList>
    </citation>
    <scope>NUCLEOTIDE SEQUENCE [LARGE SCALE GENOMIC DNA]</scope>
    <source>
        <strain evidence="8 9">7_3_47FAA</strain>
    </source>
</reference>
<dbReference type="InterPro" id="IPR031316">
    <property type="entry name" value="FlgM_C"/>
</dbReference>
<accession>G9QM24</accession>
<dbReference type="PATRIC" id="fig|665952.3.peg.2123"/>
<organism evidence="8 9">
    <name type="scientific">Bacillus smithii 7_3_47FAA</name>
    <dbReference type="NCBI Taxonomy" id="665952"/>
    <lineage>
        <taxon>Bacteria</taxon>
        <taxon>Bacillati</taxon>
        <taxon>Bacillota</taxon>
        <taxon>Bacilli</taxon>
        <taxon>Bacillales</taxon>
        <taxon>Bacillaceae</taxon>
        <taxon>Bacillus</taxon>
    </lineage>
</organism>
<evidence type="ECO:0000256" key="1">
    <source>
        <dbReference type="ARBA" id="ARBA00005322"/>
    </source>
</evidence>
<dbReference type="Gene3D" id="6.10.140.30">
    <property type="entry name" value="Anti-sigma-28 factor FlgM"/>
    <property type="match status" value="1"/>
</dbReference>
<dbReference type="RefSeq" id="WP_004439681.1">
    <property type="nucleotide sequence ID" value="NZ_JH414756.1"/>
</dbReference>
<dbReference type="EMBL" id="ACWF01000114">
    <property type="protein sequence ID" value="EHL77351.1"/>
    <property type="molecule type" value="Genomic_DNA"/>
</dbReference>
<dbReference type="GO" id="GO:0045892">
    <property type="term" value="P:negative regulation of DNA-templated transcription"/>
    <property type="evidence" value="ECO:0007669"/>
    <property type="project" value="InterPro"/>
</dbReference>
<feature type="domain" description="Anti-sigma-28 factor FlgM C-terminal" evidence="7">
    <location>
        <begin position="33"/>
        <end position="82"/>
    </location>
</feature>
<evidence type="ECO:0000313" key="8">
    <source>
        <dbReference type="EMBL" id="EHL77351.1"/>
    </source>
</evidence>
<keyword evidence="8" id="KW-0969">Cilium</keyword>
<sequence>MKIQPIGLSGVNLYKKAMNKFDESKQPEHTQKDKVEISAAAKEMQEASQLTADRQKKVNELKQKIESGEYKPHPEEIAKGILRFYRR</sequence>
<keyword evidence="6" id="KW-0804">Transcription</keyword>
<evidence type="ECO:0000313" key="9">
    <source>
        <dbReference type="Proteomes" id="UP000011747"/>
    </source>
</evidence>
<name>G9QM24_9BACI</name>
<comment type="similarity">
    <text evidence="1">Belongs to the FlgM family.</text>
</comment>
<evidence type="ECO:0000259" key="7">
    <source>
        <dbReference type="Pfam" id="PF04316"/>
    </source>
</evidence>
<evidence type="ECO:0000256" key="6">
    <source>
        <dbReference type="ARBA" id="ARBA00023163"/>
    </source>
</evidence>
<dbReference type="AlphaFoldDB" id="G9QM24"/>